<comment type="caution">
    <text evidence="1">The sequence shown here is derived from an EMBL/GenBank/DDBJ whole genome shotgun (WGS) entry which is preliminary data.</text>
</comment>
<accession>A0A0A0B4L9</accession>
<evidence type="ECO:0000313" key="1">
    <source>
        <dbReference type="EMBL" id="KGM01097.1"/>
    </source>
</evidence>
<dbReference type="EMBL" id="AXNT01000133">
    <property type="protein sequence ID" value="KGM01097.1"/>
    <property type="molecule type" value="Genomic_DNA"/>
</dbReference>
<dbReference type="AlphaFoldDB" id="A0A0A0B4L9"/>
<organism evidence="1 2">
    <name type="scientific">Cellulomonas cellasea DSM 20118</name>
    <dbReference type="NCBI Taxonomy" id="1408250"/>
    <lineage>
        <taxon>Bacteria</taxon>
        <taxon>Bacillati</taxon>
        <taxon>Actinomycetota</taxon>
        <taxon>Actinomycetes</taxon>
        <taxon>Micrococcales</taxon>
        <taxon>Cellulomonadaceae</taxon>
        <taxon>Cellulomonas</taxon>
    </lineage>
</organism>
<gene>
    <name evidence="1" type="ORF">Q760_03800</name>
</gene>
<name>A0A0A0B4L9_9CELL</name>
<evidence type="ECO:0000313" key="2">
    <source>
        <dbReference type="Proteomes" id="UP000029833"/>
    </source>
</evidence>
<keyword evidence="2" id="KW-1185">Reference proteome</keyword>
<protein>
    <submittedName>
        <fullName evidence="1">Uncharacterized protein</fullName>
    </submittedName>
</protein>
<sequence>MASSTWAVCSANQSSGSFERHGMRPATIWSNCWLFSSVVMTGLGGHGPDPPWFTVSSSVVSRTMSS</sequence>
<proteinExistence type="predicted"/>
<dbReference type="Proteomes" id="UP000029833">
    <property type="component" value="Unassembled WGS sequence"/>
</dbReference>
<reference evidence="1 2" key="1">
    <citation type="submission" date="2013-10" db="EMBL/GenBank/DDBJ databases">
        <authorList>
            <person name="Wang G."/>
            <person name="Zhuang W."/>
        </authorList>
    </citation>
    <scope>NUCLEOTIDE SEQUENCE [LARGE SCALE GENOMIC DNA]</scope>
    <source>
        <strain evidence="1 2">DSM 20118</strain>
    </source>
</reference>